<comment type="subcellular location">
    <subcellularLocation>
        <location evidence="2">Cell membrane</location>
        <topology evidence="2">Multi-pass membrane protein</topology>
    </subcellularLocation>
</comment>
<sequence length="335" mass="38711">MSVWEYIKDKWVAICIGLLVCMLSAMFMLVMEVAMPVAVAVEVIFFAGFASMIGYDCFRKKTYYDELERTWEGLDEKTYLSEIIEEPGFYDGKVLYRLVKDNGKYLNDVIADQQREMMDYKEYVQTWVHEIKTPIAVERLLIENNRNPLTSSLEEEVGRIEGYVEQLLFYTKSGSLESDYLIQPVNLKSLVMEVIRRHSKMMVGAGVFPKMDNLDYEVLTDPKWMEFILGQILTNSVKYRDKKKRPFLFFTAEEEDGDMLRLTVADNGIGIPASDIPRVFTKGFTGENGRNLKRSTGMGLYLCRELCDKMEIPLDLQSRAGEGTELVLRLKRNRS</sequence>
<evidence type="ECO:0000256" key="1">
    <source>
        <dbReference type="ARBA" id="ARBA00000085"/>
    </source>
</evidence>
<comment type="caution">
    <text evidence="14">The sequence shown here is derived from an EMBL/GenBank/DDBJ whole genome shotgun (WGS) entry which is preliminary data.</text>
</comment>
<evidence type="ECO:0000256" key="12">
    <source>
        <dbReference type="SAM" id="Phobius"/>
    </source>
</evidence>
<dbReference type="Proteomes" id="UP001524502">
    <property type="component" value="Unassembled WGS sequence"/>
</dbReference>
<dbReference type="EC" id="2.7.13.3" evidence="3"/>
<dbReference type="SMART" id="SM00387">
    <property type="entry name" value="HATPase_c"/>
    <property type="match status" value="1"/>
</dbReference>
<evidence type="ECO:0000313" key="14">
    <source>
        <dbReference type="EMBL" id="MCQ4637094.1"/>
    </source>
</evidence>
<dbReference type="SUPFAM" id="SSF47384">
    <property type="entry name" value="Homodimeric domain of signal transducing histidine kinase"/>
    <property type="match status" value="1"/>
</dbReference>
<dbReference type="PROSITE" id="PS50109">
    <property type="entry name" value="HIS_KIN"/>
    <property type="match status" value="1"/>
</dbReference>
<name>A0ABT1RPH3_9FIRM</name>
<keyword evidence="11 12" id="KW-0472">Membrane</keyword>
<dbReference type="SUPFAM" id="SSF55874">
    <property type="entry name" value="ATPase domain of HSP90 chaperone/DNA topoisomerase II/histidine kinase"/>
    <property type="match status" value="1"/>
</dbReference>
<evidence type="ECO:0000256" key="5">
    <source>
        <dbReference type="ARBA" id="ARBA00022553"/>
    </source>
</evidence>
<dbReference type="PRINTS" id="PR00344">
    <property type="entry name" value="BCTRLSENSOR"/>
</dbReference>
<dbReference type="GO" id="GO:0016301">
    <property type="term" value="F:kinase activity"/>
    <property type="evidence" value="ECO:0007669"/>
    <property type="project" value="UniProtKB-KW"/>
</dbReference>
<comment type="catalytic activity">
    <reaction evidence="1">
        <text>ATP + protein L-histidine = ADP + protein N-phospho-L-histidine.</text>
        <dbReference type="EC" id="2.7.13.3"/>
    </reaction>
</comment>
<dbReference type="InterPro" id="IPR036097">
    <property type="entry name" value="HisK_dim/P_sf"/>
</dbReference>
<dbReference type="RefSeq" id="WP_256132286.1">
    <property type="nucleotide sequence ID" value="NZ_JANFXK010000010.1"/>
</dbReference>
<keyword evidence="9 12" id="KW-1133">Transmembrane helix</keyword>
<evidence type="ECO:0000256" key="3">
    <source>
        <dbReference type="ARBA" id="ARBA00012438"/>
    </source>
</evidence>
<gene>
    <name evidence="14" type="ORF">NE619_10185</name>
</gene>
<dbReference type="InterPro" id="IPR003594">
    <property type="entry name" value="HATPase_dom"/>
</dbReference>
<dbReference type="PANTHER" id="PTHR45453:SF2">
    <property type="entry name" value="HISTIDINE KINASE"/>
    <property type="match status" value="1"/>
</dbReference>
<feature type="transmembrane region" description="Helical" evidence="12">
    <location>
        <begin position="37"/>
        <end position="58"/>
    </location>
</feature>
<proteinExistence type="predicted"/>
<keyword evidence="6" id="KW-0808">Transferase</keyword>
<keyword evidence="5" id="KW-0597">Phosphoprotein</keyword>
<feature type="domain" description="Histidine kinase" evidence="13">
    <location>
        <begin position="126"/>
        <end position="334"/>
    </location>
</feature>
<evidence type="ECO:0000256" key="2">
    <source>
        <dbReference type="ARBA" id="ARBA00004651"/>
    </source>
</evidence>
<dbReference type="CDD" id="cd00082">
    <property type="entry name" value="HisKA"/>
    <property type="match status" value="1"/>
</dbReference>
<dbReference type="InterPro" id="IPR003661">
    <property type="entry name" value="HisK_dim/P_dom"/>
</dbReference>
<dbReference type="InterPro" id="IPR050351">
    <property type="entry name" value="BphY/WalK/GraS-like"/>
</dbReference>
<evidence type="ECO:0000256" key="6">
    <source>
        <dbReference type="ARBA" id="ARBA00022679"/>
    </source>
</evidence>
<evidence type="ECO:0000256" key="9">
    <source>
        <dbReference type="ARBA" id="ARBA00022989"/>
    </source>
</evidence>
<protein>
    <recommendedName>
        <fullName evidence="3">histidine kinase</fullName>
        <ecNumber evidence="3">2.7.13.3</ecNumber>
    </recommendedName>
</protein>
<dbReference type="InterPro" id="IPR005467">
    <property type="entry name" value="His_kinase_dom"/>
</dbReference>
<feature type="transmembrane region" description="Helical" evidence="12">
    <location>
        <begin position="12"/>
        <end position="31"/>
    </location>
</feature>
<dbReference type="InterPro" id="IPR036890">
    <property type="entry name" value="HATPase_C_sf"/>
</dbReference>
<keyword evidence="8 14" id="KW-0418">Kinase</keyword>
<dbReference type="Pfam" id="PF02518">
    <property type="entry name" value="HATPase_c"/>
    <property type="match status" value="1"/>
</dbReference>
<dbReference type="InterPro" id="IPR004358">
    <property type="entry name" value="Sig_transdc_His_kin-like_C"/>
</dbReference>
<keyword evidence="7 12" id="KW-0812">Transmembrane</keyword>
<dbReference type="Gene3D" id="3.30.565.10">
    <property type="entry name" value="Histidine kinase-like ATPase, C-terminal domain"/>
    <property type="match status" value="1"/>
</dbReference>
<evidence type="ECO:0000256" key="11">
    <source>
        <dbReference type="ARBA" id="ARBA00023136"/>
    </source>
</evidence>
<evidence type="ECO:0000259" key="13">
    <source>
        <dbReference type="PROSITE" id="PS50109"/>
    </source>
</evidence>
<keyword evidence="15" id="KW-1185">Reference proteome</keyword>
<evidence type="ECO:0000256" key="4">
    <source>
        <dbReference type="ARBA" id="ARBA00022475"/>
    </source>
</evidence>
<keyword evidence="4" id="KW-1003">Cell membrane</keyword>
<dbReference type="PANTHER" id="PTHR45453">
    <property type="entry name" value="PHOSPHATE REGULON SENSOR PROTEIN PHOR"/>
    <property type="match status" value="1"/>
</dbReference>
<evidence type="ECO:0000256" key="8">
    <source>
        <dbReference type="ARBA" id="ARBA00022777"/>
    </source>
</evidence>
<evidence type="ECO:0000256" key="10">
    <source>
        <dbReference type="ARBA" id="ARBA00023012"/>
    </source>
</evidence>
<reference evidence="14 15" key="1">
    <citation type="submission" date="2022-06" db="EMBL/GenBank/DDBJ databases">
        <title>Isolation of gut microbiota from human fecal samples.</title>
        <authorList>
            <person name="Pamer E.G."/>
            <person name="Barat B."/>
            <person name="Waligurski E."/>
            <person name="Medina S."/>
            <person name="Paddock L."/>
            <person name="Mostad J."/>
        </authorList>
    </citation>
    <scope>NUCLEOTIDE SEQUENCE [LARGE SCALE GENOMIC DNA]</scope>
    <source>
        <strain evidence="14 15">SL.3.17</strain>
    </source>
</reference>
<accession>A0ABT1RPH3</accession>
<evidence type="ECO:0000256" key="7">
    <source>
        <dbReference type="ARBA" id="ARBA00022692"/>
    </source>
</evidence>
<evidence type="ECO:0000313" key="15">
    <source>
        <dbReference type="Proteomes" id="UP001524502"/>
    </source>
</evidence>
<keyword evidence="10" id="KW-0902">Two-component regulatory system</keyword>
<organism evidence="14 15">
    <name type="scientific">Anaerovorax odorimutans</name>
    <dbReference type="NCBI Taxonomy" id="109327"/>
    <lineage>
        <taxon>Bacteria</taxon>
        <taxon>Bacillati</taxon>
        <taxon>Bacillota</taxon>
        <taxon>Clostridia</taxon>
        <taxon>Peptostreptococcales</taxon>
        <taxon>Anaerovoracaceae</taxon>
        <taxon>Anaerovorax</taxon>
    </lineage>
</organism>
<dbReference type="EMBL" id="JANFXK010000010">
    <property type="protein sequence ID" value="MCQ4637094.1"/>
    <property type="molecule type" value="Genomic_DNA"/>
</dbReference>